<feature type="signal peptide" evidence="3">
    <location>
        <begin position="1"/>
        <end position="22"/>
    </location>
</feature>
<evidence type="ECO:0000259" key="4">
    <source>
        <dbReference type="SMART" id="SM00199"/>
    </source>
</evidence>
<feature type="region of interest" description="Disordered" evidence="2">
    <location>
        <begin position="91"/>
        <end position="135"/>
    </location>
</feature>
<feature type="chain" id="PRO_5018526029" description="Chemokine interleukin-8-like domain-containing protein" evidence="3">
    <location>
        <begin position="23"/>
        <end position="135"/>
    </location>
</feature>
<proteinExistence type="predicted"/>
<dbReference type="SUPFAM" id="SSF54117">
    <property type="entry name" value="Interleukin 8-like chemokines"/>
    <property type="match status" value="1"/>
</dbReference>
<dbReference type="PANTHER" id="PTHR12015">
    <property type="entry name" value="SMALL INDUCIBLE CYTOKINE A"/>
    <property type="match status" value="1"/>
</dbReference>
<keyword evidence="3" id="KW-0732">Signal</keyword>
<feature type="compositionally biased region" description="Basic residues" evidence="2">
    <location>
        <begin position="108"/>
        <end position="129"/>
    </location>
</feature>
<keyword evidence="1" id="KW-0202">Cytokine</keyword>
<dbReference type="GO" id="GO:0008009">
    <property type="term" value="F:chemokine activity"/>
    <property type="evidence" value="ECO:0007669"/>
    <property type="project" value="InterPro"/>
</dbReference>
<dbReference type="Pfam" id="PF00048">
    <property type="entry name" value="IL8"/>
    <property type="match status" value="1"/>
</dbReference>
<dbReference type="SMART" id="SM00199">
    <property type="entry name" value="SCY"/>
    <property type="match status" value="1"/>
</dbReference>
<keyword evidence="6" id="KW-1185">Reference proteome</keyword>
<evidence type="ECO:0000313" key="5">
    <source>
        <dbReference type="Ensembl" id="ENSMALP00000031613.1"/>
    </source>
</evidence>
<reference evidence="5" key="1">
    <citation type="submission" date="2025-08" db="UniProtKB">
        <authorList>
            <consortium name="Ensembl"/>
        </authorList>
    </citation>
    <scope>IDENTIFICATION</scope>
</reference>
<accession>A0A3Q3KP88</accession>
<sequence length="135" mass="15399">MRFNLVLVTLLCIITWMSSVQATHGPASSCCLRLPKNIKRPPHKRIVNYTIQSEVVCPIKAIVFQTKSGKTLCFDPNNDWAKRTIRKVQHEKEITSNTAPAVATTKKVQQKKTRNGKRQQRNKCRRGSKRQTQGV</sequence>
<dbReference type="InterPro" id="IPR001811">
    <property type="entry name" value="Chemokine_IL8-like_dom"/>
</dbReference>
<dbReference type="GO" id="GO:0006955">
    <property type="term" value="P:immune response"/>
    <property type="evidence" value="ECO:0007669"/>
    <property type="project" value="InterPro"/>
</dbReference>
<reference evidence="5" key="2">
    <citation type="submission" date="2025-09" db="UniProtKB">
        <authorList>
            <consortium name="Ensembl"/>
        </authorList>
    </citation>
    <scope>IDENTIFICATION</scope>
</reference>
<feature type="domain" description="Chemokine interleukin-8-like" evidence="4">
    <location>
        <begin position="27"/>
        <end position="88"/>
    </location>
</feature>
<dbReference type="STRING" id="43700.ENSMALP00000031613"/>
<evidence type="ECO:0000313" key="6">
    <source>
        <dbReference type="Proteomes" id="UP000261600"/>
    </source>
</evidence>
<protein>
    <recommendedName>
        <fullName evidence="4">Chemokine interleukin-8-like domain-containing protein</fullName>
    </recommendedName>
</protein>
<evidence type="ECO:0000256" key="1">
    <source>
        <dbReference type="ARBA" id="ARBA00022514"/>
    </source>
</evidence>
<evidence type="ECO:0000256" key="2">
    <source>
        <dbReference type="SAM" id="MobiDB-lite"/>
    </source>
</evidence>
<dbReference type="InterPro" id="IPR036048">
    <property type="entry name" value="Interleukin_8-like_sf"/>
</dbReference>
<dbReference type="Ensembl" id="ENSMALT00000032164.1">
    <property type="protein sequence ID" value="ENSMALP00000031613.1"/>
    <property type="gene ID" value="ENSMALG00000021814.1"/>
</dbReference>
<dbReference type="PANTHER" id="PTHR12015:SF177">
    <property type="entry name" value="CHEMOKINE INTERLEUKIN-8-LIKE DOMAIN-CONTAINING PROTEIN"/>
    <property type="match status" value="1"/>
</dbReference>
<dbReference type="Proteomes" id="UP000261600">
    <property type="component" value="Unplaced"/>
</dbReference>
<organism evidence="5 6">
    <name type="scientific">Monopterus albus</name>
    <name type="common">Swamp eel</name>
    <dbReference type="NCBI Taxonomy" id="43700"/>
    <lineage>
        <taxon>Eukaryota</taxon>
        <taxon>Metazoa</taxon>
        <taxon>Chordata</taxon>
        <taxon>Craniata</taxon>
        <taxon>Vertebrata</taxon>
        <taxon>Euteleostomi</taxon>
        <taxon>Actinopterygii</taxon>
        <taxon>Neopterygii</taxon>
        <taxon>Teleostei</taxon>
        <taxon>Neoteleostei</taxon>
        <taxon>Acanthomorphata</taxon>
        <taxon>Anabantaria</taxon>
        <taxon>Synbranchiformes</taxon>
        <taxon>Synbranchidae</taxon>
        <taxon>Monopterus</taxon>
    </lineage>
</organism>
<dbReference type="Gene3D" id="2.40.50.40">
    <property type="match status" value="1"/>
</dbReference>
<evidence type="ECO:0000256" key="3">
    <source>
        <dbReference type="SAM" id="SignalP"/>
    </source>
</evidence>
<dbReference type="AlphaFoldDB" id="A0A3Q3KP88"/>
<dbReference type="GO" id="GO:0005615">
    <property type="term" value="C:extracellular space"/>
    <property type="evidence" value="ECO:0007669"/>
    <property type="project" value="UniProtKB-KW"/>
</dbReference>
<name>A0A3Q3KP88_MONAL</name>
<dbReference type="InterPro" id="IPR039809">
    <property type="entry name" value="Chemokine_b/g/d"/>
</dbReference>